<sequence length="538" mass="56697">MRASNCHVAPSPADRPATGWETQCIGRTEPGTFAQSDQSSHSRRDAPTYQVVGFPTDRLAQSRLSNVVCQLSVPGGLYLHNKWACRESRVAKRRRNGESRAVRLAPAGAQRRSPRRLEVPRAVGRKSGRGDLRRGGAAIVSADKAEAERFPGPDRFPAFFVWSRPGLTPFLAPPLRHGRHPEETLGKTAGGGPGEHGSAGAPEERGKGRRRRAAKNGGPLSKKGNEVFVGPREPHGGGDIPPGGSSCSARRDPFGPLSSNASLGCCAPRRTSTVARGSSARLPRARRRGDCGPARLNAPVLGGPLAARIVGRPSAVFAFVRRTHTWLASVVSELDPFASALGHALHVVTRLFGDGCSRANGRLRDLTAQPRRRVEELSPLRMVDCCPMPAREGNGSPAGCLCRSAQTTGDDAPAVANVKSGTHAEASLEGAGSGTASRVRRCRTARTGPLAAEPRARPRWVNLPRRTSLDSVSGSIAGCPARASNSLRGSRPRVVPGIGPAQRGAPTGERSSSRCVGGRGGGGTEFNSSACERSKGRI</sequence>
<gene>
    <name evidence="2" type="ORF">THAOC_11619</name>
</gene>
<proteinExistence type="predicted"/>
<feature type="region of interest" description="Disordered" evidence="1">
    <location>
        <begin position="270"/>
        <end position="290"/>
    </location>
</feature>
<dbReference type="Proteomes" id="UP000266841">
    <property type="component" value="Unassembled WGS sequence"/>
</dbReference>
<organism evidence="2 3">
    <name type="scientific">Thalassiosira oceanica</name>
    <name type="common">Marine diatom</name>
    <dbReference type="NCBI Taxonomy" id="159749"/>
    <lineage>
        <taxon>Eukaryota</taxon>
        <taxon>Sar</taxon>
        <taxon>Stramenopiles</taxon>
        <taxon>Ochrophyta</taxon>
        <taxon>Bacillariophyta</taxon>
        <taxon>Coscinodiscophyceae</taxon>
        <taxon>Thalassiosirophycidae</taxon>
        <taxon>Thalassiosirales</taxon>
        <taxon>Thalassiosiraceae</taxon>
        <taxon>Thalassiosira</taxon>
    </lineage>
</organism>
<dbReference type="EMBL" id="AGNL01013251">
    <property type="protein sequence ID" value="EJK67360.1"/>
    <property type="molecule type" value="Genomic_DNA"/>
</dbReference>
<dbReference type="AlphaFoldDB" id="K0SPV8"/>
<name>K0SPV8_THAOC</name>
<accession>K0SPV8</accession>
<feature type="region of interest" description="Disordered" evidence="1">
    <location>
        <begin position="1"/>
        <end position="21"/>
    </location>
</feature>
<feature type="region of interest" description="Disordered" evidence="1">
    <location>
        <begin position="176"/>
        <end position="253"/>
    </location>
</feature>
<comment type="caution">
    <text evidence="2">The sequence shown here is derived from an EMBL/GenBank/DDBJ whole genome shotgun (WGS) entry which is preliminary data.</text>
</comment>
<evidence type="ECO:0000256" key="1">
    <source>
        <dbReference type="SAM" id="MobiDB-lite"/>
    </source>
</evidence>
<protein>
    <submittedName>
        <fullName evidence="2">Uncharacterized protein</fullName>
    </submittedName>
</protein>
<feature type="region of interest" description="Disordered" evidence="1">
    <location>
        <begin position="471"/>
        <end position="538"/>
    </location>
</feature>
<feature type="region of interest" description="Disordered" evidence="1">
    <location>
        <begin position="94"/>
        <end position="119"/>
    </location>
</feature>
<feature type="compositionally biased region" description="Gly residues" evidence="1">
    <location>
        <begin position="188"/>
        <end position="197"/>
    </location>
</feature>
<evidence type="ECO:0000313" key="3">
    <source>
        <dbReference type="Proteomes" id="UP000266841"/>
    </source>
</evidence>
<evidence type="ECO:0000313" key="2">
    <source>
        <dbReference type="EMBL" id="EJK67360.1"/>
    </source>
</evidence>
<keyword evidence="3" id="KW-1185">Reference proteome</keyword>
<reference evidence="2 3" key="1">
    <citation type="journal article" date="2012" name="Genome Biol.">
        <title>Genome and low-iron response of an oceanic diatom adapted to chronic iron limitation.</title>
        <authorList>
            <person name="Lommer M."/>
            <person name="Specht M."/>
            <person name="Roy A.S."/>
            <person name="Kraemer L."/>
            <person name="Andreson R."/>
            <person name="Gutowska M.A."/>
            <person name="Wolf J."/>
            <person name="Bergner S.V."/>
            <person name="Schilhabel M.B."/>
            <person name="Klostermeier U.C."/>
            <person name="Beiko R.G."/>
            <person name="Rosenstiel P."/>
            <person name="Hippler M."/>
            <person name="Laroche J."/>
        </authorList>
    </citation>
    <scope>NUCLEOTIDE SEQUENCE [LARGE SCALE GENOMIC DNA]</scope>
    <source>
        <strain evidence="2 3">CCMP1005</strain>
    </source>
</reference>
<feature type="region of interest" description="Disordered" evidence="1">
    <location>
        <begin position="29"/>
        <end position="48"/>
    </location>
</feature>